<dbReference type="EMBL" id="HACG01019366">
    <property type="protein sequence ID" value="CEK66231.1"/>
    <property type="molecule type" value="Transcribed_RNA"/>
</dbReference>
<accession>A0A0B6ZEE1</accession>
<name>A0A0B6ZEE1_9EUPU</name>
<protein>
    <submittedName>
        <fullName evidence="1">Uncharacterized protein</fullName>
    </submittedName>
</protein>
<gene>
    <name evidence="1" type="primary">ORF57782</name>
</gene>
<proteinExistence type="predicted"/>
<sequence>MSLRNRDYELLYRHSARRLRLCCSVTDDTLYNFVYLFTADFWYSDLLLLS</sequence>
<feature type="non-terminal residue" evidence="1">
    <location>
        <position position="50"/>
    </location>
</feature>
<dbReference type="AlphaFoldDB" id="A0A0B6ZEE1"/>
<evidence type="ECO:0000313" key="1">
    <source>
        <dbReference type="EMBL" id="CEK66231.1"/>
    </source>
</evidence>
<reference evidence="1" key="1">
    <citation type="submission" date="2014-12" db="EMBL/GenBank/DDBJ databases">
        <title>Insight into the proteome of Arion vulgaris.</title>
        <authorList>
            <person name="Aradska J."/>
            <person name="Bulat T."/>
            <person name="Smidak R."/>
            <person name="Sarate P."/>
            <person name="Gangsoo J."/>
            <person name="Sialana F."/>
            <person name="Bilban M."/>
            <person name="Lubec G."/>
        </authorList>
    </citation>
    <scope>NUCLEOTIDE SEQUENCE</scope>
    <source>
        <tissue evidence="1">Skin</tissue>
    </source>
</reference>
<organism evidence="1">
    <name type="scientific">Arion vulgaris</name>
    <dbReference type="NCBI Taxonomy" id="1028688"/>
    <lineage>
        <taxon>Eukaryota</taxon>
        <taxon>Metazoa</taxon>
        <taxon>Spiralia</taxon>
        <taxon>Lophotrochozoa</taxon>
        <taxon>Mollusca</taxon>
        <taxon>Gastropoda</taxon>
        <taxon>Heterobranchia</taxon>
        <taxon>Euthyneura</taxon>
        <taxon>Panpulmonata</taxon>
        <taxon>Eupulmonata</taxon>
        <taxon>Stylommatophora</taxon>
        <taxon>Helicina</taxon>
        <taxon>Arionoidea</taxon>
        <taxon>Arionidae</taxon>
        <taxon>Arion</taxon>
    </lineage>
</organism>